<dbReference type="EMBL" id="AXCN02002309">
    <property type="status" value="NOT_ANNOTATED_CDS"/>
    <property type="molecule type" value="Genomic_DNA"/>
</dbReference>
<reference evidence="2" key="2">
    <citation type="submission" date="2020-05" db="UniProtKB">
        <authorList>
            <consortium name="EnsemblMetazoa"/>
        </authorList>
    </citation>
    <scope>IDENTIFICATION</scope>
    <source>
        <strain evidence="2">FAR1</strain>
    </source>
</reference>
<reference evidence="3" key="1">
    <citation type="submission" date="2014-01" db="EMBL/GenBank/DDBJ databases">
        <title>The Genome Sequence of Anopheles farauti FAR1 (V2).</title>
        <authorList>
            <consortium name="The Broad Institute Genomics Platform"/>
            <person name="Neafsey D.E."/>
            <person name="Besansky N."/>
            <person name="Howell P."/>
            <person name="Walton C."/>
            <person name="Young S.K."/>
            <person name="Zeng Q."/>
            <person name="Gargeya S."/>
            <person name="Fitzgerald M."/>
            <person name="Haas B."/>
            <person name="Abouelleil A."/>
            <person name="Allen A.W."/>
            <person name="Alvarado L."/>
            <person name="Arachchi H.M."/>
            <person name="Berlin A.M."/>
            <person name="Chapman S.B."/>
            <person name="Gainer-Dewar J."/>
            <person name="Goldberg J."/>
            <person name="Griggs A."/>
            <person name="Gujja S."/>
            <person name="Hansen M."/>
            <person name="Howarth C."/>
            <person name="Imamovic A."/>
            <person name="Ireland A."/>
            <person name="Larimer J."/>
            <person name="McCowan C."/>
            <person name="Murphy C."/>
            <person name="Pearson M."/>
            <person name="Poon T.W."/>
            <person name="Priest M."/>
            <person name="Roberts A."/>
            <person name="Saif S."/>
            <person name="Shea T."/>
            <person name="Sisk P."/>
            <person name="Sykes S."/>
            <person name="Wortman J."/>
            <person name="Nusbaum C."/>
            <person name="Birren B."/>
        </authorList>
    </citation>
    <scope>NUCLEOTIDE SEQUENCE [LARGE SCALE GENOMIC DNA]</scope>
    <source>
        <strain evidence="3">FAR1</strain>
    </source>
</reference>
<feature type="compositionally biased region" description="Basic and acidic residues" evidence="1">
    <location>
        <begin position="292"/>
        <end position="309"/>
    </location>
</feature>
<evidence type="ECO:0000313" key="3">
    <source>
        <dbReference type="Proteomes" id="UP000075886"/>
    </source>
</evidence>
<name>A0A182Q0U1_9DIPT</name>
<feature type="region of interest" description="Disordered" evidence="1">
    <location>
        <begin position="271"/>
        <end position="338"/>
    </location>
</feature>
<sequence length="338" mass="37673">MVDGCGHRHQRIDLLRVALVRVGVPERYRVRLVTARHRFLVADGPVEVAPVVVRPDVGEVDERIDRQGDPKRFALPRKRGDLLAGDLQRANVLRKREEKQIASTGRLGEVPLWNQHSPTTVTLLAGVRYTHCTVSFITKMPWLSYRCTSPFLTLNSSKRPSGLHWTPVRLTFFSSLPQMRFPSTEPTMTVPSSYTMQIFCPSAVHAMPFTTMKHNYTTTMTMSTVNADDENERMLRAWDALGSASSQLTVSLDILGGEEAVEEGSIAFLPVRKETGSQSGAPKRTKGSGHGTDSRWQRKSRTEQKEKQRIASIVTPAVPFDVRGGGEQCVPTRPKTPA</sequence>
<proteinExistence type="predicted"/>
<accession>A0A182Q0U1</accession>
<dbReference type="EnsemblMetazoa" id="AFAF000814-RA">
    <property type="protein sequence ID" value="AFAF000814-PA"/>
    <property type="gene ID" value="AFAF000814"/>
</dbReference>
<evidence type="ECO:0000313" key="2">
    <source>
        <dbReference type="EnsemblMetazoa" id="AFAF000814-PA"/>
    </source>
</evidence>
<dbReference type="AlphaFoldDB" id="A0A182Q0U1"/>
<organism evidence="2 3">
    <name type="scientific">Anopheles farauti</name>
    <dbReference type="NCBI Taxonomy" id="69004"/>
    <lineage>
        <taxon>Eukaryota</taxon>
        <taxon>Metazoa</taxon>
        <taxon>Ecdysozoa</taxon>
        <taxon>Arthropoda</taxon>
        <taxon>Hexapoda</taxon>
        <taxon>Insecta</taxon>
        <taxon>Pterygota</taxon>
        <taxon>Neoptera</taxon>
        <taxon>Endopterygota</taxon>
        <taxon>Diptera</taxon>
        <taxon>Nematocera</taxon>
        <taxon>Culicoidea</taxon>
        <taxon>Culicidae</taxon>
        <taxon>Anophelinae</taxon>
        <taxon>Anopheles</taxon>
    </lineage>
</organism>
<dbReference type="Proteomes" id="UP000075886">
    <property type="component" value="Unassembled WGS sequence"/>
</dbReference>
<evidence type="ECO:0000256" key="1">
    <source>
        <dbReference type="SAM" id="MobiDB-lite"/>
    </source>
</evidence>
<dbReference type="VEuPathDB" id="VectorBase:AFAF000814"/>
<protein>
    <submittedName>
        <fullName evidence="2">Uncharacterized protein</fullName>
    </submittedName>
</protein>
<keyword evidence="3" id="KW-1185">Reference proteome</keyword>